<dbReference type="Gene3D" id="3.30.70.360">
    <property type="match status" value="1"/>
</dbReference>
<dbReference type="SUPFAM" id="SSF55031">
    <property type="entry name" value="Bacterial exopeptidase dimerisation domain"/>
    <property type="match status" value="1"/>
</dbReference>
<dbReference type="InterPro" id="IPR036264">
    <property type="entry name" value="Bact_exopeptidase_dim_dom"/>
</dbReference>
<dbReference type="GO" id="GO:0016787">
    <property type="term" value="F:hydrolase activity"/>
    <property type="evidence" value="ECO:0007669"/>
    <property type="project" value="UniProtKB-KW"/>
</dbReference>
<dbReference type="PANTHER" id="PTHR11014">
    <property type="entry name" value="PEPTIDASE M20 FAMILY MEMBER"/>
    <property type="match status" value="1"/>
</dbReference>
<dbReference type="GO" id="GO:0046872">
    <property type="term" value="F:metal ion binding"/>
    <property type="evidence" value="ECO:0007669"/>
    <property type="project" value="UniProtKB-KW"/>
</dbReference>
<feature type="binding site" evidence="2">
    <location>
        <position position="99"/>
    </location>
    <ligand>
        <name>Mn(2+)</name>
        <dbReference type="ChEBI" id="CHEBI:29035"/>
        <label>2</label>
    </ligand>
</feature>
<evidence type="ECO:0000313" key="5">
    <source>
        <dbReference type="Proteomes" id="UP000588068"/>
    </source>
</evidence>
<accession>A0A841HTZ0</accession>
<evidence type="ECO:0000313" key="4">
    <source>
        <dbReference type="EMBL" id="MBB6095452.1"/>
    </source>
</evidence>
<evidence type="ECO:0000256" key="1">
    <source>
        <dbReference type="ARBA" id="ARBA00022801"/>
    </source>
</evidence>
<feature type="binding site" evidence="2">
    <location>
        <position position="354"/>
    </location>
    <ligand>
        <name>Mn(2+)</name>
        <dbReference type="ChEBI" id="CHEBI:29035"/>
        <label>2</label>
    </ligand>
</feature>
<comment type="cofactor">
    <cofactor evidence="2">
        <name>Mn(2+)</name>
        <dbReference type="ChEBI" id="CHEBI:29035"/>
    </cofactor>
    <text evidence="2">The Mn(2+) ion enhances activity.</text>
</comment>
<dbReference type="AlphaFoldDB" id="A0A841HTZ0"/>
<protein>
    <submittedName>
        <fullName evidence="4">Amidohydrolase</fullName>
    </submittedName>
</protein>
<sequence length="381" mass="40628">MAVDTSIVRDAVALRHQLHRQPEISNRETGTARAIVDFVRDHRPDEVITGLGGTGVAAIYRGAAPGPTVLFRSELDALPIDEPNDFGHRSQHAHVSHKCGHDGHMTMVAAIAPLLVRSPLARGRVVLLFQPAEETGDGAAAIRRDPRFAAIAPDYCFAIHNMPGYPLHQVLTREGTFAMASVGMAARLEGRTSHASQPELGVSPASAVASLLGELPSLGDTSDIDQFRLVTLTHATLGERSFGIAPGVAEVLATLRAAKDSDLQSLKTRAVAMVTQAAKAANLSLDVQWHDDFAATMNDPEAVRLIVAAAESLGLHSQRLPQPFRWSEDFGLFTQVSKGAMFGLGAGVDAPALHSPDYDFPDELIGTGLGIYRELIAKLLG</sequence>
<organism evidence="4 5">
    <name type="scientific">Povalibacter uvarum</name>
    <dbReference type="NCBI Taxonomy" id="732238"/>
    <lineage>
        <taxon>Bacteria</taxon>
        <taxon>Pseudomonadati</taxon>
        <taxon>Pseudomonadota</taxon>
        <taxon>Gammaproteobacteria</taxon>
        <taxon>Steroidobacterales</taxon>
        <taxon>Steroidobacteraceae</taxon>
        <taxon>Povalibacter</taxon>
    </lineage>
</organism>
<proteinExistence type="predicted"/>
<feature type="binding site" evidence="2">
    <location>
        <position position="160"/>
    </location>
    <ligand>
        <name>Mn(2+)</name>
        <dbReference type="ChEBI" id="CHEBI:29035"/>
        <label>2</label>
    </ligand>
</feature>
<dbReference type="RefSeq" id="WP_184334821.1">
    <property type="nucleotide sequence ID" value="NZ_JACHHZ010000005.1"/>
</dbReference>
<feature type="binding site" evidence="2">
    <location>
        <position position="101"/>
    </location>
    <ligand>
        <name>Mn(2+)</name>
        <dbReference type="ChEBI" id="CHEBI:29035"/>
        <label>2</label>
    </ligand>
</feature>
<feature type="binding site" evidence="2">
    <location>
        <position position="134"/>
    </location>
    <ligand>
        <name>Mn(2+)</name>
        <dbReference type="ChEBI" id="CHEBI:29035"/>
        <label>2</label>
    </ligand>
</feature>
<evidence type="ECO:0000259" key="3">
    <source>
        <dbReference type="Pfam" id="PF07687"/>
    </source>
</evidence>
<reference evidence="4 5" key="1">
    <citation type="submission" date="2020-08" db="EMBL/GenBank/DDBJ databases">
        <title>Genomic Encyclopedia of Type Strains, Phase IV (KMG-IV): sequencing the most valuable type-strain genomes for metagenomic binning, comparative biology and taxonomic classification.</title>
        <authorList>
            <person name="Goeker M."/>
        </authorList>
    </citation>
    <scope>NUCLEOTIDE SEQUENCE [LARGE SCALE GENOMIC DNA]</scope>
    <source>
        <strain evidence="4 5">DSM 26723</strain>
    </source>
</reference>
<keyword evidence="5" id="KW-1185">Reference proteome</keyword>
<dbReference type="Gene3D" id="3.40.630.10">
    <property type="entry name" value="Zn peptidases"/>
    <property type="match status" value="1"/>
</dbReference>
<dbReference type="PANTHER" id="PTHR11014:SF169">
    <property type="entry name" value="CLAN MH, FAMILY M20, PEPTIDASE T-LIKE METALLOPEPTIDASE"/>
    <property type="match status" value="1"/>
</dbReference>
<dbReference type="EMBL" id="JACHHZ010000005">
    <property type="protein sequence ID" value="MBB6095452.1"/>
    <property type="molecule type" value="Genomic_DNA"/>
</dbReference>
<gene>
    <name evidence="4" type="ORF">HNQ60_004342</name>
</gene>
<comment type="caution">
    <text evidence="4">The sequence shown here is derived from an EMBL/GenBank/DDBJ whole genome shotgun (WGS) entry which is preliminary data.</text>
</comment>
<dbReference type="InterPro" id="IPR017439">
    <property type="entry name" value="Amidohydrolase"/>
</dbReference>
<keyword evidence="1 4" id="KW-0378">Hydrolase</keyword>
<dbReference type="Pfam" id="PF01546">
    <property type="entry name" value="Peptidase_M20"/>
    <property type="match status" value="1"/>
</dbReference>
<dbReference type="NCBIfam" id="TIGR01891">
    <property type="entry name" value="amidohydrolases"/>
    <property type="match status" value="1"/>
</dbReference>
<dbReference type="InterPro" id="IPR002933">
    <property type="entry name" value="Peptidase_M20"/>
</dbReference>
<feature type="domain" description="Peptidase M20 dimerisation" evidence="3">
    <location>
        <begin position="182"/>
        <end position="280"/>
    </location>
</feature>
<keyword evidence="2" id="KW-0464">Manganese</keyword>
<keyword evidence="2" id="KW-0479">Metal-binding</keyword>
<dbReference type="InterPro" id="IPR011650">
    <property type="entry name" value="Peptidase_M20_dimer"/>
</dbReference>
<dbReference type="PIRSF" id="PIRSF005962">
    <property type="entry name" value="Pept_M20D_amidohydro"/>
    <property type="match status" value="1"/>
</dbReference>
<dbReference type="SUPFAM" id="SSF53187">
    <property type="entry name" value="Zn-dependent exopeptidases"/>
    <property type="match status" value="1"/>
</dbReference>
<dbReference type="Proteomes" id="UP000588068">
    <property type="component" value="Unassembled WGS sequence"/>
</dbReference>
<evidence type="ECO:0000256" key="2">
    <source>
        <dbReference type="PIRSR" id="PIRSR005962-1"/>
    </source>
</evidence>
<name>A0A841HTZ0_9GAMM</name>
<dbReference type="Pfam" id="PF07687">
    <property type="entry name" value="M20_dimer"/>
    <property type="match status" value="1"/>
</dbReference>